<keyword evidence="3" id="KW-0808">Transferase</keyword>
<sequence>MTEPDQNNGNGSNNNGVENNGVTVFDVPEWGRFEIHVDGKLAGFAAYSIAPGTITFTHTEIDDAYGGRGLGGTLARAALDAARARGLAVVPRCPFIRRWIERHEDYQDLVAAEK</sequence>
<dbReference type="InterPro" id="IPR016181">
    <property type="entry name" value="Acyl_CoA_acyltransferase"/>
</dbReference>
<dbReference type="Proteomes" id="UP001597145">
    <property type="component" value="Unassembled WGS sequence"/>
</dbReference>
<dbReference type="PANTHER" id="PTHR31435">
    <property type="entry name" value="PROTEIN NATD1"/>
    <property type="match status" value="1"/>
</dbReference>
<feature type="region of interest" description="Disordered" evidence="1">
    <location>
        <begin position="1"/>
        <end position="21"/>
    </location>
</feature>
<evidence type="ECO:0000313" key="3">
    <source>
        <dbReference type="EMBL" id="MFD1534432.1"/>
    </source>
</evidence>
<reference evidence="4" key="1">
    <citation type="journal article" date="2019" name="Int. J. Syst. Evol. Microbiol.">
        <title>The Global Catalogue of Microorganisms (GCM) 10K type strain sequencing project: providing services to taxonomists for standard genome sequencing and annotation.</title>
        <authorList>
            <consortium name="The Broad Institute Genomics Platform"/>
            <consortium name="The Broad Institute Genome Sequencing Center for Infectious Disease"/>
            <person name="Wu L."/>
            <person name="Ma J."/>
        </authorList>
    </citation>
    <scope>NUCLEOTIDE SEQUENCE [LARGE SCALE GENOMIC DNA]</scope>
    <source>
        <strain evidence="4">JCM 12165</strain>
    </source>
</reference>
<keyword evidence="3" id="KW-0012">Acyltransferase</keyword>
<feature type="compositionally biased region" description="Low complexity" evidence="1">
    <location>
        <begin position="7"/>
        <end position="21"/>
    </location>
</feature>
<dbReference type="Pfam" id="PF14542">
    <property type="entry name" value="Acetyltransf_CG"/>
    <property type="match status" value="1"/>
</dbReference>
<proteinExistence type="predicted"/>
<dbReference type="PROSITE" id="PS51729">
    <property type="entry name" value="GNAT_YJDJ"/>
    <property type="match status" value="1"/>
</dbReference>
<dbReference type="PANTHER" id="PTHR31435:SF10">
    <property type="entry name" value="BSR4717 PROTEIN"/>
    <property type="match status" value="1"/>
</dbReference>
<dbReference type="SUPFAM" id="SSF55729">
    <property type="entry name" value="Acyl-CoA N-acyltransferases (Nat)"/>
    <property type="match status" value="1"/>
</dbReference>
<evidence type="ECO:0000259" key="2">
    <source>
        <dbReference type="PROSITE" id="PS51729"/>
    </source>
</evidence>
<accession>A0ABW4FVQ8</accession>
<organism evidence="3 4">
    <name type="scientific">Pseudonocardia aurantiaca</name>
    <dbReference type="NCBI Taxonomy" id="75290"/>
    <lineage>
        <taxon>Bacteria</taxon>
        <taxon>Bacillati</taxon>
        <taxon>Actinomycetota</taxon>
        <taxon>Actinomycetes</taxon>
        <taxon>Pseudonocardiales</taxon>
        <taxon>Pseudonocardiaceae</taxon>
        <taxon>Pseudonocardia</taxon>
    </lineage>
</organism>
<dbReference type="GO" id="GO:0016746">
    <property type="term" value="F:acyltransferase activity"/>
    <property type="evidence" value="ECO:0007669"/>
    <property type="project" value="UniProtKB-KW"/>
</dbReference>
<keyword evidence="4" id="KW-1185">Reference proteome</keyword>
<protein>
    <submittedName>
        <fullName evidence="3">GNAT family N-acetyltransferase</fullName>
        <ecNumber evidence="3">2.3.1.-</ecNumber>
    </submittedName>
</protein>
<dbReference type="EMBL" id="JBHUCP010000034">
    <property type="protein sequence ID" value="MFD1534432.1"/>
    <property type="molecule type" value="Genomic_DNA"/>
</dbReference>
<dbReference type="InterPro" id="IPR045057">
    <property type="entry name" value="Gcn5-rel_NAT"/>
</dbReference>
<feature type="domain" description="N-acetyltransferase" evidence="2">
    <location>
        <begin position="25"/>
        <end position="111"/>
    </location>
</feature>
<dbReference type="EC" id="2.3.1.-" evidence="3"/>
<evidence type="ECO:0000256" key="1">
    <source>
        <dbReference type="SAM" id="MobiDB-lite"/>
    </source>
</evidence>
<evidence type="ECO:0000313" key="4">
    <source>
        <dbReference type="Proteomes" id="UP001597145"/>
    </source>
</evidence>
<dbReference type="RefSeq" id="WP_343984069.1">
    <property type="nucleotide sequence ID" value="NZ_BAAAJG010000017.1"/>
</dbReference>
<name>A0ABW4FVQ8_9PSEU</name>
<gene>
    <name evidence="3" type="ORF">ACFSCY_33935</name>
</gene>
<dbReference type="Gene3D" id="3.40.630.30">
    <property type="match status" value="1"/>
</dbReference>
<dbReference type="InterPro" id="IPR031165">
    <property type="entry name" value="GNAT_YJDJ"/>
</dbReference>
<comment type="caution">
    <text evidence="3">The sequence shown here is derived from an EMBL/GenBank/DDBJ whole genome shotgun (WGS) entry which is preliminary data.</text>
</comment>